<dbReference type="SUPFAM" id="SSF48464">
    <property type="entry name" value="ENTH/VHS domain"/>
    <property type="match status" value="1"/>
</dbReference>
<evidence type="ECO:0000313" key="1">
    <source>
        <dbReference type="EMBL" id="CAF1252997.1"/>
    </source>
</evidence>
<protein>
    <submittedName>
        <fullName evidence="1">Uncharacterized protein</fullName>
    </submittedName>
</protein>
<evidence type="ECO:0000313" key="3">
    <source>
        <dbReference type="Proteomes" id="UP000663882"/>
    </source>
</evidence>
<evidence type="ECO:0000313" key="2">
    <source>
        <dbReference type="EMBL" id="CAF4043750.1"/>
    </source>
</evidence>
<dbReference type="Proteomes" id="UP000663874">
    <property type="component" value="Unassembled WGS sequence"/>
</dbReference>
<comment type="caution">
    <text evidence="1">The sequence shown here is derived from an EMBL/GenBank/DDBJ whole genome shotgun (WGS) entry which is preliminary data.</text>
</comment>
<dbReference type="InterPro" id="IPR008942">
    <property type="entry name" value="ENTH_VHS"/>
</dbReference>
<reference evidence="1" key="1">
    <citation type="submission" date="2021-02" db="EMBL/GenBank/DDBJ databases">
        <authorList>
            <person name="Nowell W R."/>
        </authorList>
    </citation>
    <scope>NUCLEOTIDE SEQUENCE</scope>
</reference>
<proteinExistence type="predicted"/>
<dbReference type="EMBL" id="CAJNOO010002281">
    <property type="protein sequence ID" value="CAF1252997.1"/>
    <property type="molecule type" value="Genomic_DNA"/>
</dbReference>
<name>A0A815AAJ3_9BILA</name>
<dbReference type="EMBL" id="CAJOBE010007712">
    <property type="protein sequence ID" value="CAF4043750.1"/>
    <property type="molecule type" value="Genomic_DNA"/>
</dbReference>
<organism evidence="1 3">
    <name type="scientific">Rotaria sordida</name>
    <dbReference type="NCBI Taxonomy" id="392033"/>
    <lineage>
        <taxon>Eukaryota</taxon>
        <taxon>Metazoa</taxon>
        <taxon>Spiralia</taxon>
        <taxon>Gnathifera</taxon>
        <taxon>Rotifera</taxon>
        <taxon>Eurotatoria</taxon>
        <taxon>Bdelloidea</taxon>
        <taxon>Philodinida</taxon>
        <taxon>Philodinidae</taxon>
        <taxon>Rotaria</taxon>
    </lineage>
</organism>
<sequence>MDSDDFENNMDSVQYLCQMLNDDPLCTYEIIDNIKKNLFGKKEIIIERSINILSMILTKYDSSVLQVIVYKDVKQTLEQLNRNSSTTISKMIVDVLKVFNSIEELTIDSSKLPLEPSTLLSNISLYKPTHTYGHGSASGVGLASTDIVTNWYNNNFSTISLDNLPVEQFG</sequence>
<dbReference type="Proteomes" id="UP000663882">
    <property type="component" value="Unassembled WGS sequence"/>
</dbReference>
<dbReference type="AlphaFoldDB" id="A0A815AAJ3"/>
<accession>A0A815AAJ3</accession>
<dbReference type="OrthoDB" id="10323463at2759"/>
<gene>
    <name evidence="2" type="ORF">FNK824_LOCUS28324</name>
    <name evidence="1" type="ORF">RFH988_LOCUS27274</name>
</gene>